<feature type="domain" description="HTH myb-type" evidence="9">
    <location>
        <begin position="112"/>
        <end position="167"/>
    </location>
</feature>
<evidence type="ECO:0000256" key="2">
    <source>
        <dbReference type="ARBA" id="ARBA00022737"/>
    </source>
</evidence>
<comment type="subcellular location">
    <subcellularLocation>
        <location evidence="1">Nucleus</location>
    </subcellularLocation>
</comment>
<feature type="region of interest" description="Disordered" evidence="7">
    <location>
        <begin position="1042"/>
        <end position="1062"/>
    </location>
</feature>
<keyword evidence="5" id="KW-0804">Transcription</keyword>
<dbReference type="FunFam" id="1.10.10.60:FF:000010">
    <property type="entry name" value="Transcriptional activator Myb isoform A"/>
    <property type="match status" value="1"/>
</dbReference>
<evidence type="ECO:0000256" key="5">
    <source>
        <dbReference type="ARBA" id="ARBA00023163"/>
    </source>
</evidence>
<sequence>MRAESIRLKFVKLVTELGYADFPVCQAKMESNTSSTTPSDGSRDCLQRVQTLHGRTSGPTRRSTKGQWTPEEDEILRMAVQRFKGKNWKKIAECFKDRTDVQCLHRWQKVLNPELVKGPWSKEEDEMIIHCVNKYGPKKWSTISKHLPGRIGKQCRERWHNHLNPSINKDAWTQEEELALIHAHQIYGNKWAELTKFLPGRTDNAIKNHWNSSVKKKLDMYLASGLLSQFQGPPLVNHRNQSVASSSSKAQQSSEDDSVVKDRVEVEEVSECSQGSTVAGLSQSTNDIINTIILTRKDCRVTEESNHKKDPSSSPMTCSEDYRPALQDVTFSMPEVPLEMSGSSKFLEHDFPLDWGTFAGKDWQLNPNELPDISLLDLGQEASGRLVQALNGSNNHENMPFPPETSMEFNASTAMGNMVVSSDMPNLEVNSDCRVIYPEMGHDGCYPSENVVGGSIDGSIDSLLHQSSIFPIPEDGSFASQSCCSTSSDMLGSSFSKPFLVPSEIPPEDGLVMYGIDPYQLNDSLRENSEQESVPPRTHYDFIYSKESGCFLCEHGSEQANCSPKLVPVNDFVLASNDTQSCSSREKDPVLTDEQKDCGALFYEPPRFPSLDIPFFSCDLIQPGIDMQQEYSPLGIRQLMISSLNPFKLWDSPSREDSSDAVLKSAAKTFTGAPSILKKRHRDLVSPLSENKSQKKLESDLKQESFSNLSIEFSGLEVMFDECVDQKGHMLSSSPNNKRNSVSNCIEKENLSPGFEEGRQEGNKSIVISGSREVVNKIKEQSAVMDVKNMSGGNDSVETVKESSGILVEHDMNDPQFFSRDHFGTKSDRAIGLSARVPGNKYSRRVDAVSKHGDIVSSSETQCLSVVCSPRMCTNKDGTNLVITTSLQSTSPLANKAESSSKGVGVENNSIFVDTPFKRSFESPSAWKSPWFINSFVPGPRVDTEITIEDIGYFMSPGDRSYDAIGLMKQLGEQTAAAFADAQEILGDETPKTILKEKCLKKQEENDNNLGPNCQTGSVSNVLTERRTLDFSECGTPGKEAGKLSGSIGFSSPSTHHLKSFR</sequence>
<feature type="compositionally biased region" description="Polar residues" evidence="7">
    <location>
        <begin position="50"/>
        <end position="67"/>
    </location>
</feature>
<evidence type="ECO:0000313" key="11">
    <source>
        <dbReference type="Proteomes" id="UP001604277"/>
    </source>
</evidence>
<accession>A0ABD1W5C3</accession>
<gene>
    <name evidence="10" type="ORF">Fot_14082</name>
</gene>
<feature type="domain" description="HTH myb-type" evidence="9">
    <location>
        <begin position="60"/>
        <end position="111"/>
    </location>
</feature>
<keyword evidence="2" id="KW-0677">Repeat</keyword>
<dbReference type="CDD" id="cd00167">
    <property type="entry name" value="SANT"/>
    <property type="match status" value="3"/>
</dbReference>
<keyword evidence="6" id="KW-0539">Nucleus</keyword>
<dbReference type="InterPro" id="IPR001005">
    <property type="entry name" value="SANT/Myb"/>
</dbReference>
<feature type="domain" description="HTH myb-type" evidence="9">
    <location>
        <begin position="168"/>
        <end position="218"/>
    </location>
</feature>
<dbReference type="Proteomes" id="UP001604277">
    <property type="component" value="Unassembled WGS sequence"/>
</dbReference>
<dbReference type="PROSITE" id="PS51294">
    <property type="entry name" value="HTH_MYB"/>
    <property type="match status" value="3"/>
</dbReference>
<evidence type="ECO:0000256" key="6">
    <source>
        <dbReference type="ARBA" id="ARBA00023242"/>
    </source>
</evidence>
<dbReference type="Pfam" id="PF00249">
    <property type="entry name" value="Myb_DNA-binding"/>
    <property type="match status" value="3"/>
</dbReference>
<dbReference type="FunFam" id="1.10.10.60:FF:000324">
    <property type="entry name" value="Transcription factor MYB3R-2"/>
    <property type="match status" value="1"/>
</dbReference>
<evidence type="ECO:0000256" key="7">
    <source>
        <dbReference type="SAM" id="MobiDB-lite"/>
    </source>
</evidence>
<dbReference type="AlphaFoldDB" id="A0ABD1W5C3"/>
<feature type="compositionally biased region" description="Low complexity" evidence="7">
    <location>
        <begin position="241"/>
        <end position="253"/>
    </location>
</feature>
<evidence type="ECO:0000259" key="9">
    <source>
        <dbReference type="PROSITE" id="PS51294"/>
    </source>
</evidence>
<name>A0ABD1W5C3_9LAMI</name>
<dbReference type="SMART" id="SM00717">
    <property type="entry name" value="SANT"/>
    <property type="match status" value="3"/>
</dbReference>
<dbReference type="InterPro" id="IPR017930">
    <property type="entry name" value="Myb_dom"/>
</dbReference>
<feature type="domain" description="Myb-like" evidence="8">
    <location>
        <begin position="164"/>
        <end position="214"/>
    </location>
</feature>
<feature type="domain" description="Myb-like" evidence="8">
    <location>
        <begin position="60"/>
        <end position="111"/>
    </location>
</feature>
<dbReference type="EMBL" id="JBFOLJ010000004">
    <property type="protein sequence ID" value="KAL2544849.1"/>
    <property type="molecule type" value="Genomic_DNA"/>
</dbReference>
<dbReference type="SUPFAM" id="SSF46689">
    <property type="entry name" value="Homeodomain-like"/>
    <property type="match status" value="2"/>
</dbReference>
<evidence type="ECO:0000256" key="4">
    <source>
        <dbReference type="ARBA" id="ARBA00023125"/>
    </source>
</evidence>
<dbReference type="GO" id="GO:0006355">
    <property type="term" value="P:regulation of DNA-templated transcription"/>
    <property type="evidence" value="ECO:0007669"/>
    <property type="project" value="UniProtKB-ARBA"/>
</dbReference>
<organism evidence="10 11">
    <name type="scientific">Forsythia ovata</name>
    <dbReference type="NCBI Taxonomy" id="205694"/>
    <lineage>
        <taxon>Eukaryota</taxon>
        <taxon>Viridiplantae</taxon>
        <taxon>Streptophyta</taxon>
        <taxon>Embryophyta</taxon>
        <taxon>Tracheophyta</taxon>
        <taxon>Spermatophyta</taxon>
        <taxon>Magnoliopsida</taxon>
        <taxon>eudicotyledons</taxon>
        <taxon>Gunneridae</taxon>
        <taxon>Pentapetalae</taxon>
        <taxon>asterids</taxon>
        <taxon>lamiids</taxon>
        <taxon>Lamiales</taxon>
        <taxon>Oleaceae</taxon>
        <taxon>Forsythieae</taxon>
        <taxon>Forsythia</taxon>
    </lineage>
</organism>
<evidence type="ECO:0000256" key="1">
    <source>
        <dbReference type="ARBA" id="ARBA00004123"/>
    </source>
</evidence>
<dbReference type="PANTHER" id="PTHR45614">
    <property type="entry name" value="MYB PROTEIN-RELATED"/>
    <property type="match status" value="1"/>
</dbReference>
<proteinExistence type="predicted"/>
<dbReference type="InterPro" id="IPR050560">
    <property type="entry name" value="MYB_TF"/>
</dbReference>
<feature type="domain" description="Myb-like" evidence="8">
    <location>
        <begin position="112"/>
        <end position="163"/>
    </location>
</feature>
<comment type="caution">
    <text evidence="10">The sequence shown here is derived from an EMBL/GenBank/DDBJ whole genome shotgun (WGS) entry which is preliminary data.</text>
</comment>
<dbReference type="Gene3D" id="1.10.10.60">
    <property type="entry name" value="Homeodomain-like"/>
    <property type="match status" value="3"/>
</dbReference>
<feature type="region of interest" description="Disordered" evidence="7">
    <location>
        <begin position="50"/>
        <end position="69"/>
    </location>
</feature>
<evidence type="ECO:0000313" key="10">
    <source>
        <dbReference type="EMBL" id="KAL2544849.1"/>
    </source>
</evidence>
<dbReference type="PANTHER" id="PTHR45614:SF266">
    <property type="entry name" value="TRANSCRIPTION FACTOR MYB3R-4"/>
    <property type="match status" value="1"/>
</dbReference>
<evidence type="ECO:0000259" key="8">
    <source>
        <dbReference type="PROSITE" id="PS50090"/>
    </source>
</evidence>
<feature type="region of interest" description="Disordered" evidence="7">
    <location>
        <begin position="237"/>
        <end position="263"/>
    </location>
</feature>
<dbReference type="GO" id="GO:0003677">
    <property type="term" value="F:DNA binding"/>
    <property type="evidence" value="ECO:0007669"/>
    <property type="project" value="UniProtKB-KW"/>
</dbReference>
<keyword evidence="11" id="KW-1185">Reference proteome</keyword>
<dbReference type="GO" id="GO:0005634">
    <property type="term" value="C:nucleus"/>
    <property type="evidence" value="ECO:0007669"/>
    <property type="project" value="UniProtKB-SubCell"/>
</dbReference>
<keyword evidence="4" id="KW-0238">DNA-binding</keyword>
<evidence type="ECO:0000256" key="3">
    <source>
        <dbReference type="ARBA" id="ARBA00023015"/>
    </source>
</evidence>
<dbReference type="InterPro" id="IPR009057">
    <property type="entry name" value="Homeodomain-like_sf"/>
</dbReference>
<dbReference type="PROSITE" id="PS50090">
    <property type="entry name" value="MYB_LIKE"/>
    <property type="match status" value="3"/>
</dbReference>
<protein>
    <submittedName>
        <fullName evidence="10">Myb-related protein 3R-1</fullName>
    </submittedName>
</protein>
<reference evidence="11" key="1">
    <citation type="submission" date="2024-07" db="EMBL/GenBank/DDBJ databases">
        <title>Two chromosome-level genome assemblies of Korean endemic species Abeliophyllum distichum and Forsythia ovata (Oleaceae).</title>
        <authorList>
            <person name="Jang H."/>
        </authorList>
    </citation>
    <scope>NUCLEOTIDE SEQUENCE [LARGE SCALE GENOMIC DNA]</scope>
</reference>
<dbReference type="FunFam" id="1.10.10.60:FF:000016">
    <property type="entry name" value="Transcriptional activator Myb isoform A"/>
    <property type="match status" value="1"/>
</dbReference>
<keyword evidence="3" id="KW-0805">Transcription regulation</keyword>